<feature type="compositionally biased region" description="Basic and acidic residues" evidence="1">
    <location>
        <begin position="162"/>
        <end position="181"/>
    </location>
</feature>
<evidence type="ECO:0000256" key="1">
    <source>
        <dbReference type="SAM" id="MobiDB-lite"/>
    </source>
</evidence>
<protein>
    <submittedName>
        <fullName evidence="3">Uncharacterized protein</fullName>
    </submittedName>
</protein>
<evidence type="ECO:0000313" key="3">
    <source>
        <dbReference type="EMBL" id="CAH1798606.1"/>
    </source>
</evidence>
<feature type="compositionally biased region" description="Basic and acidic residues" evidence="1">
    <location>
        <begin position="228"/>
        <end position="243"/>
    </location>
</feature>
<dbReference type="AlphaFoldDB" id="A0A8J1TDQ3"/>
<organism evidence="3 4">
    <name type="scientific">Owenia fusiformis</name>
    <name type="common">Polychaete worm</name>
    <dbReference type="NCBI Taxonomy" id="6347"/>
    <lineage>
        <taxon>Eukaryota</taxon>
        <taxon>Metazoa</taxon>
        <taxon>Spiralia</taxon>
        <taxon>Lophotrochozoa</taxon>
        <taxon>Annelida</taxon>
        <taxon>Polychaeta</taxon>
        <taxon>Sedentaria</taxon>
        <taxon>Canalipalpata</taxon>
        <taxon>Sabellida</taxon>
        <taxon>Oweniida</taxon>
        <taxon>Oweniidae</taxon>
        <taxon>Owenia</taxon>
    </lineage>
</organism>
<feature type="region of interest" description="Disordered" evidence="1">
    <location>
        <begin position="332"/>
        <end position="356"/>
    </location>
</feature>
<proteinExistence type="predicted"/>
<feature type="signal peptide" evidence="2">
    <location>
        <begin position="1"/>
        <end position="23"/>
    </location>
</feature>
<feature type="compositionally biased region" description="Basic and acidic residues" evidence="1">
    <location>
        <begin position="91"/>
        <end position="109"/>
    </location>
</feature>
<dbReference type="EMBL" id="CAIIXF020000011">
    <property type="protein sequence ID" value="CAH1798606.1"/>
    <property type="molecule type" value="Genomic_DNA"/>
</dbReference>
<feature type="compositionally biased region" description="Basic and acidic residues" evidence="1">
    <location>
        <begin position="211"/>
        <end position="221"/>
    </location>
</feature>
<feature type="region of interest" description="Disordered" evidence="1">
    <location>
        <begin position="130"/>
        <end position="243"/>
    </location>
</feature>
<comment type="caution">
    <text evidence="3">The sequence shown here is derived from an EMBL/GenBank/DDBJ whole genome shotgun (WGS) entry which is preliminary data.</text>
</comment>
<gene>
    <name evidence="3" type="ORF">OFUS_LOCUS22733</name>
</gene>
<feature type="region of interest" description="Disordered" evidence="1">
    <location>
        <begin position="91"/>
        <end position="117"/>
    </location>
</feature>
<keyword evidence="4" id="KW-1185">Reference proteome</keyword>
<evidence type="ECO:0000256" key="2">
    <source>
        <dbReference type="SAM" id="SignalP"/>
    </source>
</evidence>
<feature type="compositionally biased region" description="Basic and acidic residues" evidence="1">
    <location>
        <begin position="130"/>
        <end position="147"/>
    </location>
</feature>
<sequence>MTVIMMIDKMLIILLLMPNFSIAAPNMAKRAAGPCIGMDCLHGVLMHNDEGVGDNHKHEDAEKLREELEENKKVKGPCEGMDCMHELMHNDNEDPLAKHKPKSGPEEQPKQQGPCEGMDCMHQVLMHDEEEKGKAHKHDEDKKKDVAEGDPSSQHDGPCLDCLHDVMMHGEDEAGKHHNNDNDAEDTMSDTDPQQKGPCIGMDCMHGVLMHNDEEQGNDHQNDDEEIQKDADDDGKYPSVADPHEMIHGTHDIDNQDYLKWKQENDKKTELETLKELEKDIQGYSYPFVSDTVLSDVELMKKRYFAKQGEEEDGEIVEMSQELDKEAGLPIHGMDMRHDLENIGSSDPIKIHHDES</sequence>
<feature type="chain" id="PRO_5043422732" evidence="2">
    <location>
        <begin position="24"/>
        <end position="356"/>
    </location>
</feature>
<accession>A0A8J1TDQ3</accession>
<evidence type="ECO:0000313" key="4">
    <source>
        <dbReference type="Proteomes" id="UP000749559"/>
    </source>
</evidence>
<name>A0A8J1TDQ3_OWEFU</name>
<keyword evidence="2" id="KW-0732">Signal</keyword>
<dbReference type="Proteomes" id="UP000749559">
    <property type="component" value="Unassembled WGS sequence"/>
</dbReference>
<reference evidence="3" key="1">
    <citation type="submission" date="2022-03" db="EMBL/GenBank/DDBJ databases">
        <authorList>
            <person name="Martin C."/>
        </authorList>
    </citation>
    <scope>NUCLEOTIDE SEQUENCE</scope>
</reference>
<dbReference type="OrthoDB" id="6063099at2759"/>